<evidence type="ECO:0000313" key="2">
    <source>
        <dbReference type="Proteomes" id="UP000238836"/>
    </source>
</evidence>
<sequence length="1011" mass="118621">MANELNDKKNPLSAVSYKVLYDAISKKIPELKVYQKYGDVFFANNLHSLCIEVVKELKPKLSNQFFTEMNIDETAIYKNKVTLNFQDKEQEHNDLQKLMDQMKELLETKEIYPSTNQLGEILTQERPKQDTRAFSVRLQNQVKQASFGKLEYNAFDSIGQKNILRHDNVKISYKVDSLMESIKQSLIRYIQSTSQMDDFIKEDIIHEIRSEGVIADEIYSFIKANRFAAVKRASAFLYLDYLTKNMTSEFMKNHKKAVKWLKRYTERYEQFEDLCTQFLKEIRFSPLDFLGETRDILNTFRNKDVYNFLPFVGILSQIMVATHNGDKNIEQYGISLKLNGEVQNAKVLEGQGKQSFLYHIEKINSLVNHGGEKDYFQNHREMANRFWYGTIHIVLLKYFLLHLEDETYDPSLVLMEDLDYIAGYSGSPKQEDVYKWYCKLAKTLLDNQYAIKQIQQQLDEVRKMLRLCLDPKLNQIQKNISTQTYKRRLTFLKSILAPKLFDPNRSSLLRNELDTHNYKYIILTKEILEDSLFSFEYEIEFSNTFLCSTQHQEKVQFKYEVGKQDETLAVMFLPYDTTTGSLEKQVVNFTKRCPDLKKVCIPFPTYDNDNFKTPVNRFIFLFTYKLLVYLFLAAYTKQIGDKGKHLFIAFWHYHVKKDKRKEYLSMDTYIRQFAKELEFLFGMNHNTGSQGFDFGFETKPYIVANTLYSMYANVPKKFILDVPIEIPKIAIVVITSMRSDDHKKSDQYRTGVFGEVYVVDSKGKASIFRRFGTFFDHDNETVYQQSDVLVGMVQTLYNEGYKHILYIAKTPYTTKFLDKKDDQKELYFMNQELIESLYVAKDMAVYPMHFTLTRAYEARLGRQSGKVALFVDDTSHIQRSLYEDHEGIIPILQLYSGNGLKGNEQRHVYNSLITYQTLNRLYNDDLLNNKIQLALIDPEGIKPNLIRALLLLHTSRFESNYNITIKVNPYSRLLGDDGIAKKSLLDITWGEKTYEMNMIAYFAYLHTKVFA</sequence>
<dbReference type="EMBL" id="PVTZ01000015">
    <property type="protein sequence ID" value="PRZ12247.1"/>
    <property type="molecule type" value="Genomic_DNA"/>
</dbReference>
<organism evidence="1 2">
    <name type="scientific">Laceyella sediminis</name>
    <dbReference type="NCBI Taxonomy" id="573074"/>
    <lineage>
        <taxon>Bacteria</taxon>
        <taxon>Bacillati</taxon>
        <taxon>Bacillota</taxon>
        <taxon>Bacilli</taxon>
        <taxon>Bacillales</taxon>
        <taxon>Thermoactinomycetaceae</taxon>
        <taxon>Laceyella</taxon>
    </lineage>
</organism>
<dbReference type="Proteomes" id="UP000238836">
    <property type="component" value="Unassembled WGS sequence"/>
</dbReference>
<protein>
    <recommendedName>
        <fullName evidence="3">DUF2357 domain-containing protein</fullName>
    </recommendedName>
</protein>
<accession>A0ABX5EKE8</accession>
<keyword evidence="2" id="KW-1185">Reference proteome</keyword>
<gene>
    <name evidence="1" type="ORF">CLV36_11512</name>
</gene>
<evidence type="ECO:0008006" key="3">
    <source>
        <dbReference type="Google" id="ProtNLM"/>
    </source>
</evidence>
<reference evidence="1 2" key="1">
    <citation type="submission" date="2018-03" db="EMBL/GenBank/DDBJ databases">
        <title>Genomic Encyclopedia of Archaeal and Bacterial Type Strains, Phase II (KMG-II): from individual species to whole genera.</title>
        <authorList>
            <person name="Goeker M."/>
        </authorList>
    </citation>
    <scope>NUCLEOTIDE SEQUENCE [LARGE SCALE GENOMIC DNA]</scope>
    <source>
        <strain evidence="1 2">RHA1</strain>
    </source>
</reference>
<comment type="caution">
    <text evidence="1">The sequence shown here is derived from an EMBL/GenBank/DDBJ whole genome shotgun (WGS) entry which is preliminary data.</text>
</comment>
<evidence type="ECO:0000313" key="1">
    <source>
        <dbReference type="EMBL" id="PRZ12247.1"/>
    </source>
</evidence>
<dbReference type="RefSeq" id="WP_106343177.1">
    <property type="nucleotide sequence ID" value="NZ_PVTZ01000015.1"/>
</dbReference>
<proteinExistence type="predicted"/>
<name>A0ABX5EKE8_9BACL</name>